<keyword evidence="1" id="KW-0175">Coiled coil</keyword>
<evidence type="ECO:0000313" key="2">
    <source>
        <dbReference type="EMBL" id="GJD53091.1"/>
    </source>
</evidence>
<protein>
    <submittedName>
        <fullName evidence="2">Uncharacterized protein</fullName>
    </submittedName>
</protein>
<reference evidence="2" key="2">
    <citation type="submission" date="2021-08" db="EMBL/GenBank/DDBJ databases">
        <authorList>
            <person name="Tani A."/>
            <person name="Ola A."/>
            <person name="Ogura Y."/>
            <person name="Katsura K."/>
            <person name="Hayashi T."/>
        </authorList>
    </citation>
    <scope>NUCLEOTIDE SEQUENCE</scope>
    <source>
        <strain evidence="2">KCTC 52305</strain>
    </source>
</reference>
<sequence length="85" mass="9590">MKKDEAADPLKSETHEITSKINAAYEKLALKLRAKADKAKERAGTTKNEAKRAIHRRRFELYGDAAHDIEERLALRRAPSDGSDD</sequence>
<evidence type="ECO:0000313" key="3">
    <source>
        <dbReference type="Proteomes" id="UP001055167"/>
    </source>
</evidence>
<dbReference type="EMBL" id="BPQH01000025">
    <property type="protein sequence ID" value="GJD53091.1"/>
    <property type="molecule type" value="Genomic_DNA"/>
</dbReference>
<name>A0ABQ4R8J9_9HYPH</name>
<evidence type="ECO:0000256" key="1">
    <source>
        <dbReference type="SAM" id="Coils"/>
    </source>
</evidence>
<feature type="coiled-coil region" evidence="1">
    <location>
        <begin position="22"/>
        <end position="49"/>
    </location>
</feature>
<reference evidence="2" key="1">
    <citation type="journal article" date="2021" name="Front. Microbiol.">
        <title>Comprehensive Comparative Genomics and Phenotyping of Methylobacterium Species.</title>
        <authorList>
            <person name="Alessa O."/>
            <person name="Ogura Y."/>
            <person name="Fujitani Y."/>
            <person name="Takami H."/>
            <person name="Hayashi T."/>
            <person name="Sahin N."/>
            <person name="Tani A."/>
        </authorList>
    </citation>
    <scope>NUCLEOTIDE SEQUENCE</scope>
    <source>
        <strain evidence="2">KCTC 52305</strain>
    </source>
</reference>
<gene>
    <name evidence="2" type="ORF">OPKNFCMD_5862</name>
</gene>
<comment type="caution">
    <text evidence="2">The sequence shown here is derived from an EMBL/GenBank/DDBJ whole genome shotgun (WGS) entry which is preliminary data.</text>
</comment>
<proteinExistence type="predicted"/>
<keyword evidence="3" id="KW-1185">Reference proteome</keyword>
<dbReference type="Proteomes" id="UP001055167">
    <property type="component" value="Unassembled WGS sequence"/>
</dbReference>
<accession>A0ABQ4R8J9</accession>
<organism evidence="2 3">
    <name type="scientific">Methylobacterium crusticola</name>
    <dbReference type="NCBI Taxonomy" id="1697972"/>
    <lineage>
        <taxon>Bacteria</taxon>
        <taxon>Pseudomonadati</taxon>
        <taxon>Pseudomonadota</taxon>
        <taxon>Alphaproteobacteria</taxon>
        <taxon>Hyphomicrobiales</taxon>
        <taxon>Methylobacteriaceae</taxon>
        <taxon>Methylobacterium</taxon>
    </lineage>
</organism>